<protein>
    <submittedName>
        <fullName evidence="2">Uncharacterized protein</fullName>
    </submittedName>
</protein>
<evidence type="ECO:0000256" key="1">
    <source>
        <dbReference type="SAM" id="MobiDB-lite"/>
    </source>
</evidence>
<feature type="region of interest" description="Disordered" evidence="1">
    <location>
        <begin position="1"/>
        <end position="20"/>
    </location>
</feature>
<dbReference type="Proteomes" id="UP001335648">
    <property type="component" value="Unassembled WGS sequence"/>
</dbReference>
<accession>A0AAN8CZP4</accession>
<organism evidence="2 3">
    <name type="scientific">Champsocephalus esox</name>
    <name type="common">pike icefish</name>
    <dbReference type="NCBI Taxonomy" id="159716"/>
    <lineage>
        <taxon>Eukaryota</taxon>
        <taxon>Metazoa</taxon>
        <taxon>Chordata</taxon>
        <taxon>Craniata</taxon>
        <taxon>Vertebrata</taxon>
        <taxon>Euteleostomi</taxon>
        <taxon>Actinopterygii</taxon>
        <taxon>Neopterygii</taxon>
        <taxon>Teleostei</taxon>
        <taxon>Neoteleostei</taxon>
        <taxon>Acanthomorphata</taxon>
        <taxon>Eupercaria</taxon>
        <taxon>Perciformes</taxon>
        <taxon>Notothenioidei</taxon>
        <taxon>Channichthyidae</taxon>
        <taxon>Champsocephalus</taxon>
    </lineage>
</organism>
<name>A0AAN8CZP4_9TELE</name>
<dbReference type="AlphaFoldDB" id="A0AAN8CZP4"/>
<keyword evidence="3" id="KW-1185">Reference proteome</keyword>
<comment type="caution">
    <text evidence="2">The sequence shown here is derived from an EMBL/GenBank/DDBJ whole genome shotgun (WGS) entry which is preliminary data.</text>
</comment>
<reference evidence="2 3" key="1">
    <citation type="journal article" date="2023" name="Mol. Biol. Evol.">
        <title>Genomics of Secondarily Temperate Adaptation in the Only Non-Antarctic Icefish.</title>
        <authorList>
            <person name="Rivera-Colon A.G."/>
            <person name="Rayamajhi N."/>
            <person name="Minhas B.F."/>
            <person name="Madrigal G."/>
            <person name="Bilyk K.T."/>
            <person name="Yoon V."/>
            <person name="Hune M."/>
            <person name="Gregory S."/>
            <person name="Cheng C.H.C."/>
            <person name="Catchen J.M."/>
        </authorList>
    </citation>
    <scope>NUCLEOTIDE SEQUENCE [LARGE SCALE GENOMIC DNA]</scope>
    <source>
        <strain evidence="2">JC2023a</strain>
    </source>
</reference>
<proteinExistence type="predicted"/>
<dbReference type="EMBL" id="JAULUE010002047">
    <property type="protein sequence ID" value="KAK5911785.1"/>
    <property type="molecule type" value="Genomic_DNA"/>
</dbReference>
<sequence length="73" mass="7902">MAGAPGVPEPSQSPNPVSCCQPLTAALTRSRPSPWRGMDLEPHHYAVIEGPLRALTDNWPRPKPCKWLSVASS</sequence>
<gene>
    <name evidence="2" type="ORF">CesoFtcFv8_001721</name>
</gene>
<evidence type="ECO:0000313" key="3">
    <source>
        <dbReference type="Proteomes" id="UP001335648"/>
    </source>
</evidence>
<evidence type="ECO:0000313" key="2">
    <source>
        <dbReference type="EMBL" id="KAK5911785.1"/>
    </source>
</evidence>